<feature type="compositionally biased region" description="Basic and acidic residues" evidence="8">
    <location>
        <begin position="619"/>
        <end position="633"/>
    </location>
</feature>
<feature type="transmembrane region" description="Helical" evidence="9">
    <location>
        <begin position="72"/>
        <end position="89"/>
    </location>
</feature>
<protein>
    <submittedName>
        <fullName evidence="10">HIR3</fullName>
    </submittedName>
</protein>
<feature type="compositionally biased region" description="Basic and acidic residues" evidence="8">
    <location>
        <begin position="1989"/>
        <end position="2001"/>
    </location>
</feature>
<dbReference type="PANTHER" id="PTHR15502">
    <property type="entry name" value="CALCINEURIN-BINDING PROTEIN CABIN 1-RELATED"/>
    <property type="match status" value="1"/>
</dbReference>
<organism evidence="10 11">
    <name type="scientific">Candida metapsilosis</name>
    <dbReference type="NCBI Taxonomy" id="273372"/>
    <lineage>
        <taxon>Eukaryota</taxon>
        <taxon>Fungi</taxon>
        <taxon>Dikarya</taxon>
        <taxon>Ascomycota</taxon>
        <taxon>Saccharomycotina</taxon>
        <taxon>Pichiomycetes</taxon>
        <taxon>Debaryomycetaceae</taxon>
        <taxon>Candida/Lodderomyces clade</taxon>
        <taxon>Candida</taxon>
    </lineage>
</organism>
<dbReference type="GO" id="GO:0006325">
    <property type="term" value="P:chromatin organization"/>
    <property type="evidence" value="ECO:0007669"/>
    <property type="project" value="InterPro"/>
</dbReference>
<keyword evidence="6 9" id="KW-0472">Membrane</keyword>
<name>A0A8H7ZID2_9ASCO</name>
<gene>
    <name evidence="10" type="ORF">I9W82_001403</name>
</gene>
<dbReference type="RefSeq" id="XP_067551424.1">
    <property type="nucleotide sequence ID" value="XM_067690145.1"/>
</dbReference>
<dbReference type="Gene3D" id="1.20.1280.290">
    <property type="match status" value="1"/>
</dbReference>
<dbReference type="OrthoDB" id="77564at2759"/>
<comment type="similarity">
    <text evidence="3">Belongs to the HIR3 family.</text>
</comment>
<comment type="caution">
    <text evidence="10">The sequence shown here is derived from an EMBL/GenBank/DDBJ whole genome shotgun (WGS) entry which is preliminary data.</text>
</comment>
<feature type="compositionally biased region" description="Polar residues" evidence="8">
    <location>
        <begin position="1911"/>
        <end position="1942"/>
    </location>
</feature>
<evidence type="ECO:0000256" key="6">
    <source>
        <dbReference type="ARBA" id="ARBA00023136"/>
    </source>
</evidence>
<feature type="region of interest" description="Disordered" evidence="8">
    <location>
        <begin position="592"/>
        <end position="647"/>
    </location>
</feature>
<reference evidence="10 11" key="1">
    <citation type="submission" date="2020-12" db="EMBL/GenBank/DDBJ databases">
        <title>Effect of drift, selection, and recombination on the evolution of hybrid genomes in Candida yeast pathogens.</title>
        <authorList>
            <person name="Mixao V."/>
            <person name="Ksiezopolska E."/>
            <person name="Saus E."/>
            <person name="Boekhout T."/>
            <person name="Gacser A."/>
            <person name="Gabaldon T."/>
        </authorList>
    </citation>
    <scope>NUCLEOTIDE SEQUENCE [LARGE SCALE GENOMIC DNA]</scope>
    <source>
        <strain evidence="10 11">BP57</strain>
    </source>
</reference>
<dbReference type="GO" id="GO:0005634">
    <property type="term" value="C:nucleus"/>
    <property type="evidence" value="ECO:0007669"/>
    <property type="project" value="UniProtKB-SubCell"/>
</dbReference>
<dbReference type="GeneID" id="93650032"/>
<feature type="transmembrane region" description="Helical" evidence="9">
    <location>
        <begin position="131"/>
        <end position="151"/>
    </location>
</feature>
<dbReference type="InterPro" id="IPR006603">
    <property type="entry name" value="PQ-loop_rpt"/>
</dbReference>
<dbReference type="FunFam" id="1.20.1280.290:FF:000024">
    <property type="entry name" value="Putative membrane protein"/>
    <property type="match status" value="1"/>
</dbReference>
<feature type="region of interest" description="Disordered" evidence="8">
    <location>
        <begin position="229"/>
        <end position="254"/>
    </location>
</feature>
<evidence type="ECO:0000313" key="10">
    <source>
        <dbReference type="EMBL" id="KAG5422308.1"/>
    </source>
</evidence>
<keyword evidence="5 9" id="KW-1133">Transmembrane helix</keyword>
<keyword evidence="4 9" id="KW-0812">Transmembrane</keyword>
<feature type="compositionally biased region" description="Polar residues" evidence="8">
    <location>
        <begin position="597"/>
        <end position="618"/>
    </location>
</feature>
<evidence type="ECO:0000256" key="8">
    <source>
        <dbReference type="SAM" id="MobiDB-lite"/>
    </source>
</evidence>
<sequence>MYNAVAENVLGTIGTVLWCIQLVPQIIRNYRVKNCEGLPPTMMFLWAASGVPFSIYFFGIDGSIPLRIQPQLFTFFCLVSWVQVLYYPPTQIPRKKLILTTAAFVLVSVGLEVGFILWLRPLHRRGIKWPMLVIGIIATVLLGIGLIPPYFELAKRKGRVIGINFVFLTMDSSGALFSMLSIVVGKFDVLSCILYAVVLALELGIFSSHLIWWLRFGKDAPKESELLEMEEKARKEKEKEREAQGKEVGSSDDEKMEVEMEMGTQTSDKMSTFKPLNILEDTTSKKDLEEEHTRELQFEQAFKLFQQALKLQKQRDYIQAYKAYDQLFQIDAISNHYFEEVDYIRGVQNGLANSASDVLSTLSPNLKSLRYLIFRNRGFLFLDILKHDFVLDGVEDGNDSRDEKFKKMFYSMLDDFCVALLYNEADEKLLEVLYDLWIYLKELKLAMATMEYAVSSKIESDELSGLLPTDTGFENKLAKLKEKLAAGLSNEILSEALSTRFKFLEPMKRDIENQQTQQQKKNKVNVTLTLKDDSLSWESLVDTINDAVKNLQDEMKTEDVNRAKIRFTEPYFLTEEPVEIVSFETTTVVTEKPEIVQETQTSDGKIGESQGTGETSNTVEHEENEQKQAESQDSKQQNHRASKRLARVESVPDKPEIVVEKDHFTGMEYFISRLKEIDPSLDVIDVVSVYLKSADAPQYLNDLGCIINNWDTNFTAAFGAFNPGKSQVADDNVKLVQILNNFSSNIQRASSLDDVPDLPCLESDDLQILTSSKSDYITLKTTIFKHLLSHRETPLIIGYKWSQSLISKFNEWILQFQNCLMDSLGDSIEDAQIAVGVLEALVDQSISLESQIRRSINSKRFNKAVTNGLCLDLIKYNDKITKWLQFATTMLSSVAGSEKDLVVVKARLKWCRVLKLKSQTVAWGTNKSTQACLQDLLHFISTSEYVVNVKFPNYKNFPDLTLENVKSQLTVISVLAVFWRILFLNQTKGNSEAVILLEDILLDSDRGKSEAIQSIKAFMSTGNVDMKLSLWNILLQFYKSSGTTSKLVSGFMKSLEEFSAYFSGDEYAKLPDSTRFATLCNVLGFYNNNLGYIVQLLETSEWQLSESMNLTPLVSLLEVCLIFEVHEEACSITSLRKSIRESSPQSYEQFKNMLLKTVVVVLAILKKDHSQVALHSAIKIFHAQLGASGICDAANGIFLKASQEYLSKVAGADKDMCQLIKCRYHYNIGIDGFVPLDHRTQLKEELVEDDCEELAKFVLPLCFHSSTIKNVPKHDMKVIIEEMYEVIGDPDFESDEVLSRNKAMLEYFLDTTHLSPKFVRDSFHGLTKLEFNTVKAKFASSGIYYLQGLLIFSSYKLRKKNMQGRAVEIENAITLFRNDLICGGDRMESWFLMGQAYGYLVEDDLIWTSDKLTVAERKIGTANLQRKSLICYLMAINCTLDESIKHLIKPVVGSLMSLFAKELFGAVSGPMDMLALRAQSRPQFVKKPTGTSFSNVAENPSLPKEFCLKLIKQSFHLAIKFEDADWSDFYYLSKTQRKLKELAVDVLNTMSYSCAMISKTKQSDCILEPYYSMVVMCMKYVKAGELTPAEGFRYIQKVPIIQVESSEVHSKREFYDVVVSALKQIDAADKKNWQHRAKYRLARTLYDEYKDVEEATKIMSGFISLKSANKQLVSIWKPEAERPGKHFLYTYQYIRFYIELLKVGKDINSLITMIPKLRRSSSIMVNLYTAWEFLCSTICKMMRDSLGVGDSFVYTDHFINNLSYSAFSSNVKSMLESLEHKGVPAELVPHLCFLHGANDMRKSNNGYGPTSMIDDTLVTIFFKIYSYYYTNTNFISTFSSPGLKKKIAKKDIFPLTIDLLKICKKEIDSKFVDQNLGYNYALNELLNQREAKIKKEIIELDTSEEPEAISAQKQADPTAPNNSTATPVKSNESVANANTKGTQGPEPGWSTISDNVKRYLVEMGMFDPNGVKIHKKYDPRLNLHKNTKVKEPSSEVNERGKRPLTSQFNPINQEVIVIDSDDDSPVKERPAKRSK</sequence>
<evidence type="ECO:0000256" key="2">
    <source>
        <dbReference type="ARBA" id="ARBA00004141"/>
    </source>
</evidence>
<feature type="transmembrane region" description="Helical" evidence="9">
    <location>
        <begin position="192"/>
        <end position="214"/>
    </location>
</feature>
<evidence type="ECO:0000256" key="9">
    <source>
        <dbReference type="SAM" id="Phobius"/>
    </source>
</evidence>
<evidence type="ECO:0000256" key="5">
    <source>
        <dbReference type="ARBA" id="ARBA00022989"/>
    </source>
</evidence>
<feature type="region of interest" description="Disordered" evidence="8">
    <location>
        <begin position="1989"/>
        <end position="2010"/>
    </location>
</feature>
<keyword evidence="11" id="KW-1185">Reference proteome</keyword>
<feature type="compositionally biased region" description="Basic and acidic residues" evidence="8">
    <location>
        <begin position="229"/>
        <end position="245"/>
    </location>
</feature>
<proteinExistence type="inferred from homology"/>
<dbReference type="SMART" id="SM00679">
    <property type="entry name" value="CTNS"/>
    <property type="match status" value="2"/>
</dbReference>
<evidence type="ECO:0000256" key="3">
    <source>
        <dbReference type="ARBA" id="ARBA00007335"/>
    </source>
</evidence>
<feature type="region of interest" description="Disordered" evidence="8">
    <location>
        <begin position="1904"/>
        <end position="1951"/>
    </location>
</feature>
<dbReference type="EMBL" id="JAEOAQ010000001">
    <property type="protein sequence ID" value="KAG5422308.1"/>
    <property type="molecule type" value="Genomic_DNA"/>
</dbReference>
<dbReference type="GO" id="GO:0031491">
    <property type="term" value="F:nucleosome binding"/>
    <property type="evidence" value="ECO:0007669"/>
    <property type="project" value="TreeGrafter"/>
</dbReference>
<feature type="transmembrane region" description="Helical" evidence="9">
    <location>
        <begin position="101"/>
        <end position="119"/>
    </location>
</feature>
<keyword evidence="7" id="KW-0539">Nucleus</keyword>
<dbReference type="PANTHER" id="PTHR15502:SF7">
    <property type="entry name" value="CALCINEURIN-BINDING PROTEIN CABIN-1"/>
    <property type="match status" value="1"/>
</dbReference>
<evidence type="ECO:0000256" key="4">
    <source>
        <dbReference type="ARBA" id="ARBA00022692"/>
    </source>
</evidence>
<feature type="transmembrane region" description="Helical" evidence="9">
    <location>
        <begin position="163"/>
        <end position="185"/>
    </location>
</feature>
<dbReference type="Pfam" id="PF04193">
    <property type="entry name" value="PQ-loop"/>
    <property type="match status" value="1"/>
</dbReference>
<comment type="subcellular location">
    <subcellularLocation>
        <location evidence="2">Membrane</location>
        <topology evidence="2">Multi-pass membrane protein</topology>
    </subcellularLocation>
    <subcellularLocation>
        <location evidence="1">Nucleus</location>
    </subcellularLocation>
</comment>
<evidence type="ECO:0000256" key="1">
    <source>
        <dbReference type="ARBA" id="ARBA00004123"/>
    </source>
</evidence>
<evidence type="ECO:0000256" key="7">
    <source>
        <dbReference type="ARBA" id="ARBA00023242"/>
    </source>
</evidence>
<feature type="transmembrane region" description="Helical" evidence="9">
    <location>
        <begin position="43"/>
        <end position="60"/>
    </location>
</feature>
<dbReference type="Proteomes" id="UP000669133">
    <property type="component" value="Unassembled WGS sequence"/>
</dbReference>
<accession>A0A8H7ZID2</accession>
<dbReference type="GO" id="GO:0016020">
    <property type="term" value="C:membrane"/>
    <property type="evidence" value="ECO:0007669"/>
    <property type="project" value="UniProtKB-SubCell"/>
</dbReference>
<dbReference type="InterPro" id="IPR033053">
    <property type="entry name" value="Hir3/CABIN1"/>
</dbReference>
<dbReference type="GO" id="GO:0000417">
    <property type="term" value="C:HIR complex"/>
    <property type="evidence" value="ECO:0007669"/>
    <property type="project" value="TreeGrafter"/>
</dbReference>
<evidence type="ECO:0000313" key="11">
    <source>
        <dbReference type="Proteomes" id="UP000669133"/>
    </source>
</evidence>